<sequence>MVAEFGRRHAAALGTYFDPDGKAMETVRQRGLFAAEPERLPVPPPVAPVELAHRIGAAHAAFRAALAEIFAHRMGGSWQKLAEDLRLGETTRRYVDVRRPPLWARFGRPDIVVHGDHVTMVEPNVGTSCGALADADILGRLFEDAPLVGDLLRGMGARRRDVLGAVAEAVGAALREHGQAPDALVAVTEFAADLADAGPHYEALAAELRGHGLRAEVAAVEDLECGPAGVRLAGVPCGAIYRLCGEEPDPVGHLPFLRALFASARAGRVAVVDALDDQIAGHKTILAVVSEELDAGRVAAEQAAVLDGFVPWTRIFEDGPATFRGERVDLVPWTLAHQQDLVLKPGAGYQGRGVTLGCETAPEQWQALIGEALGADEAWMVQSLARSAATDVSVSRAGGLFTEETFVEYGYYAVAGAAPAAAIRRSAPIGRRTRKIKQSTISPLFFV</sequence>
<gene>
    <name evidence="1" type="ORF">IAG44_40670</name>
</gene>
<name>A0A7H0IQP0_9ACTN</name>
<dbReference type="SUPFAM" id="SSF56059">
    <property type="entry name" value="Glutathione synthetase ATP-binding domain-like"/>
    <property type="match status" value="1"/>
</dbReference>
<dbReference type="EMBL" id="CP060828">
    <property type="protein sequence ID" value="QNP75106.1"/>
    <property type="molecule type" value="Genomic_DNA"/>
</dbReference>
<proteinExistence type="predicted"/>
<accession>A0A7H0IQP0</accession>
<evidence type="ECO:0008006" key="3">
    <source>
        <dbReference type="Google" id="ProtNLM"/>
    </source>
</evidence>
<dbReference type="KEGG" id="sroi:IAG44_40670"/>
<keyword evidence="2" id="KW-1185">Reference proteome</keyword>
<protein>
    <recommendedName>
        <fullName evidence="3">Glutathionylspermidine synthase pre-ATP-grasp-like domain-containing protein</fullName>
    </recommendedName>
</protein>
<reference evidence="1 2" key="1">
    <citation type="submission" date="2020-08" db="EMBL/GenBank/DDBJ databases">
        <title>A novel species.</title>
        <authorList>
            <person name="Gao J."/>
        </authorList>
    </citation>
    <scope>NUCLEOTIDE SEQUENCE [LARGE SCALE GENOMIC DNA]</scope>
    <source>
        <strain evidence="1 2">CRXT-G-22</strain>
    </source>
</reference>
<evidence type="ECO:0000313" key="1">
    <source>
        <dbReference type="EMBL" id="QNP75106.1"/>
    </source>
</evidence>
<organism evidence="1 2">
    <name type="scientific">Streptomyces roseirectus</name>
    <dbReference type="NCBI Taxonomy" id="2768066"/>
    <lineage>
        <taxon>Bacteria</taxon>
        <taxon>Bacillati</taxon>
        <taxon>Actinomycetota</taxon>
        <taxon>Actinomycetes</taxon>
        <taxon>Kitasatosporales</taxon>
        <taxon>Streptomycetaceae</taxon>
        <taxon>Streptomyces</taxon>
    </lineage>
</organism>
<dbReference type="RefSeq" id="WP_187752027.1">
    <property type="nucleotide sequence ID" value="NZ_CP060828.1"/>
</dbReference>
<dbReference type="AlphaFoldDB" id="A0A7H0IQP0"/>
<evidence type="ECO:0000313" key="2">
    <source>
        <dbReference type="Proteomes" id="UP000516052"/>
    </source>
</evidence>
<dbReference type="Proteomes" id="UP000516052">
    <property type="component" value="Chromosome"/>
</dbReference>